<dbReference type="Gene3D" id="3.40.50.300">
    <property type="entry name" value="P-loop containing nucleotide triphosphate hydrolases"/>
    <property type="match status" value="1"/>
</dbReference>
<feature type="region of interest" description="Disordered" evidence="28">
    <location>
        <begin position="360"/>
        <end position="402"/>
    </location>
</feature>
<dbReference type="FunFam" id="1.10.1420.10:FF:000016">
    <property type="entry name" value="mutS protein homolog 4"/>
    <property type="match status" value="1"/>
</dbReference>
<evidence type="ECO:0000256" key="14">
    <source>
        <dbReference type="ARBA" id="ARBA00022833"/>
    </source>
</evidence>
<keyword evidence="7" id="KW-0158">Chromosome</keyword>
<keyword evidence="13" id="KW-0547">Nucleotide-binding</keyword>
<evidence type="ECO:0000256" key="26">
    <source>
        <dbReference type="ARBA" id="ARBA00069127"/>
    </source>
</evidence>
<evidence type="ECO:0000256" key="19">
    <source>
        <dbReference type="ARBA" id="ARBA00031218"/>
    </source>
</evidence>
<evidence type="ECO:0000256" key="10">
    <source>
        <dbReference type="ARBA" id="ARBA00022679"/>
    </source>
</evidence>
<evidence type="ECO:0000256" key="6">
    <source>
        <dbReference type="ARBA" id="ARBA00012656"/>
    </source>
</evidence>
<reference evidence="30" key="1">
    <citation type="journal article" date="2023" name="DNA Res.">
        <title>Chromosome-level genome assembly of Phrynocephalus forsythii using third-generation DNA sequencing and Hi-C analysis.</title>
        <authorList>
            <person name="Qi Y."/>
            <person name="Zhao W."/>
            <person name="Zhao Y."/>
            <person name="Niu C."/>
            <person name="Cao S."/>
            <person name="Zhang Y."/>
        </authorList>
    </citation>
    <scope>NUCLEOTIDE SEQUENCE</scope>
    <source>
        <tissue evidence="30">Muscle</tissue>
    </source>
</reference>
<dbReference type="PANTHER" id="PTHR11361:SF21">
    <property type="entry name" value="MUTS PROTEIN HOMOLOG 4"/>
    <property type="match status" value="1"/>
</dbReference>
<dbReference type="Pfam" id="PF05190">
    <property type="entry name" value="MutS_IV"/>
    <property type="match status" value="1"/>
</dbReference>
<accession>A0A9Q1B3T3</accession>
<organism evidence="30 31">
    <name type="scientific">Phrynocephalus forsythii</name>
    <dbReference type="NCBI Taxonomy" id="171643"/>
    <lineage>
        <taxon>Eukaryota</taxon>
        <taxon>Metazoa</taxon>
        <taxon>Chordata</taxon>
        <taxon>Craniata</taxon>
        <taxon>Vertebrata</taxon>
        <taxon>Euteleostomi</taxon>
        <taxon>Lepidosauria</taxon>
        <taxon>Squamata</taxon>
        <taxon>Bifurcata</taxon>
        <taxon>Unidentata</taxon>
        <taxon>Episquamata</taxon>
        <taxon>Toxicofera</taxon>
        <taxon>Iguania</taxon>
        <taxon>Acrodonta</taxon>
        <taxon>Agamidae</taxon>
        <taxon>Agaminae</taxon>
        <taxon>Phrynocephalus</taxon>
    </lineage>
</organism>
<evidence type="ECO:0000256" key="27">
    <source>
        <dbReference type="ARBA" id="ARBA00071132"/>
    </source>
</evidence>
<comment type="function">
    <text evidence="23">Involved in meiotic recombination. Required for reciprocal recombination and proper segregation of homologous chromosomes at meiosis.</text>
</comment>
<dbReference type="Gene3D" id="3.30.420.110">
    <property type="entry name" value="MutS, connector domain"/>
    <property type="match status" value="1"/>
</dbReference>
<dbReference type="InterPro" id="IPR045076">
    <property type="entry name" value="MutS"/>
</dbReference>
<dbReference type="GO" id="GO:0046872">
    <property type="term" value="F:metal ion binding"/>
    <property type="evidence" value="ECO:0007669"/>
    <property type="project" value="UniProtKB-KW"/>
</dbReference>
<keyword evidence="9" id="KW-0637">Prenyltransferase</keyword>
<dbReference type="GO" id="GO:0005524">
    <property type="term" value="F:ATP binding"/>
    <property type="evidence" value="ECO:0007669"/>
    <property type="project" value="UniProtKB-KW"/>
</dbReference>
<dbReference type="InterPro" id="IPR007696">
    <property type="entry name" value="DNA_mismatch_repair_MutS_core"/>
</dbReference>
<evidence type="ECO:0000256" key="15">
    <source>
        <dbReference type="ARBA" id="ARBA00022840"/>
    </source>
</evidence>
<dbReference type="Pfam" id="PF00488">
    <property type="entry name" value="MutS_V"/>
    <property type="match status" value="1"/>
</dbReference>
<evidence type="ECO:0000256" key="25">
    <source>
        <dbReference type="ARBA" id="ARBA00063901"/>
    </source>
</evidence>
<comment type="cofactor">
    <cofactor evidence="1">
        <name>Zn(2+)</name>
        <dbReference type="ChEBI" id="CHEBI:29105"/>
    </cofactor>
</comment>
<dbReference type="SUPFAM" id="SSF52540">
    <property type="entry name" value="P-loop containing nucleoside triphosphate hydrolases"/>
    <property type="match status" value="1"/>
</dbReference>
<evidence type="ECO:0000256" key="7">
    <source>
        <dbReference type="ARBA" id="ARBA00022454"/>
    </source>
</evidence>
<evidence type="ECO:0000256" key="20">
    <source>
        <dbReference type="ARBA" id="ARBA00032712"/>
    </source>
</evidence>
<evidence type="ECO:0000256" key="13">
    <source>
        <dbReference type="ARBA" id="ARBA00022741"/>
    </source>
</evidence>
<evidence type="ECO:0000256" key="28">
    <source>
        <dbReference type="SAM" id="MobiDB-lite"/>
    </source>
</evidence>
<keyword evidence="12" id="KW-0677">Repeat</keyword>
<proteinExistence type="inferred from homology"/>
<keyword evidence="11" id="KW-0479">Metal-binding</keyword>
<dbReference type="GO" id="GO:0005737">
    <property type="term" value="C:cytoplasm"/>
    <property type="evidence" value="ECO:0007669"/>
    <property type="project" value="UniProtKB-ARBA"/>
</dbReference>
<dbReference type="PANTHER" id="PTHR11361">
    <property type="entry name" value="DNA MISMATCH REPAIR PROTEIN MUTS FAMILY MEMBER"/>
    <property type="match status" value="1"/>
</dbReference>
<dbReference type="FunFam" id="1.10.1420.10:FF:000013">
    <property type="entry name" value="mutS protein homolog 4"/>
    <property type="match status" value="1"/>
</dbReference>
<dbReference type="SMART" id="SM00534">
    <property type="entry name" value="MUTSac"/>
    <property type="match status" value="1"/>
</dbReference>
<dbReference type="InterPro" id="IPR000432">
    <property type="entry name" value="DNA_mismatch_repair_MutS_C"/>
</dbReference>
<evidence type="ECO:0000256" key="18">
    <source>
        <dbReference type="ARBA" id="ARBA00030816"/>
    </source>
</evidence>
<evidence type="ECO:0000256" key="12">
    <source>
        <dbReference type="ARBA" id="ARBA00022737"/>
    </source>
</evidence>
<dbReference type="SUPFAM" id="SSF53150">
    <property type="entry name" value="DNA repair protein MutS, domain II"/>
    <property type="match status" value="1"/>
</dbReference>
<dbReference type="SUPFAM" id="SSF48239">
    <property type="entry name" value="Terpenoid cyclases/Protein prenyltransferases"/>
    <property type="match status" value="1"/>
</dbReference>
<dbReference type="InterPro" id="IPR007861">
    <property type="entry name" value="DNA_mismatch_repair_MutS_clamp"/>
</dbReference>
<evidence type="ECO:0000313" key="30">
    <source>
        <dbReference type="EMBL" id="KAJ7332579.1"/>
    </source>
</evidence>
<keyword evidence="16" id="KW-0238">DNA-binding</keyword>
<dbReference type="Pfam" id="PF05188">
    <property type="entry name" value="MutS_II"/>
    <property type="match status" value="1"/>
</dbReference>
<dbReference type="GO" id="GO:0030983">
    <property type="term" value="F:mismatched DNA binding"/>
    <property type="evidence" value="ECO:0007669"/>
    <property type="project" value="InterPro"/>
</dbReference>
<dbReference type="EC" id="2.5.1.60" evidence="6"/>
<comment type="similarity">
    <text evidence="5">Belongs to the protein prenyltransferase subunit beta family.</text>
</comment>
<dbReference type="GO" id="GO:0006298">
    <property type="term" value="P:mismatch repair"/>
    <property type="evidence" value="ECO:0007669"/>
    <property type="project" value="InterPro"/>
</dbReference>
<dbReference type="Pfam" id="PF00432">
    <property type="entry name" value="Prenyltrans"/>
    <property type="match status" value="1"/>
</dbReference>
<evidence type="ECO:0000256" key="5">
    <source>
        <dbReference type="ARBA" id="ARBA00010497"/>
    </source>
</evidence>
<feature type="compositionally biased region" description="Low complexity" evidence="28">
    <location>
        <begin position="389"/>
        <end position="402"/>
    </location>
</feature>
<dbReference type="GO" id="GO:0005634">
    <property type="term" value="C:nucleus"/>
    <property type="evidence" value="ECO:0007669"/>
    <property type="project" value="TreeGrafter"/>
</dbReference>
<comment type="similarity">
    <text evidence="4">Belongs to the DNA mismatch repair MutS family.</text>
</comment>
<dbReference type="FunFam" id="3.30.420.110:FF:000003">
    <property type="entry name" value="mutS protein homolog 4"/>
    <property type="match status" value="1"/>
</dbReference>
<dbReference type="Gene3D" id="1.10.1420.10">
    <property type="match status" value="2"/>
</dbReference>
<comment type="subcellular location">
    <subcellularLocation>
        <location evidence="3">Chromosome</location>
    </subcellularLocation>
</comment>
<dbReference type="InterPro" id="IPR027417">
    <property type="entry name" value="P-loop_NTPase"/>
</dbReference>
<evidence type="ECO:0000256" key="11">
    <source>
        <dbReference type="ARBA" id="ARBA00022723"/>
    </source>
</evidence>
<dbReference type="CDD" id="cd02894">
    <property type="entry name" value="GGTase-II"/>
    <property type="match status" value="1"/>
</dbReference>
<evidence type="ECO:0000256" key="16">
    <source>
        <dbReference type="ARBA" id="ARBA00023125"/>
    </source>
</evidence>
<dbReference type="EMBL" id="JAPFRF010000005">
    <property type="protein sequence ID" value="KAJ7332579.1"/>
    <property type="molecule type" value="Genomic_DNA"/>
</dbReference>
<evidence type="ECO:0000256" key="2">
    <source>
        <dbReference type="ARBA" id="ARBA00002902"/>
    </source>
</evidence>
<evidence type="ECO:0000256" key="9">
    <source>
        <dbReference type="ARBA" id="ARBA00022602"/>
    </source>
</evidence>
<dbReference type="InterPro" id="IPR026873">
    <property type="entry name" value="Ptb1"/>
</dbReference>
<feature type="domain" description="DNA mismatch repair proteins mutS family" evidence="29">
    <location>
        <begin position="1095"/>
        <end position="1111"/>
    </location>
</feature>
<keyword evidence="14" id="KW-0862">Zinc</keyword>
<comment type="function">
    <text evidence="2">Catalyzes the transfer of a geranylgeranyl moiety from geranylgeranyl diphosphate to both cysteines of Rab proteins with the C-terminal sequence -XXCC, -XCXC and -CCXX, such as RAB1A, RAB3A, RAB5A and RAB7A.</text>
</comment>
<dbReference type="OrthoDB" id="276261at2759"/>
<keyword evidence="10" id="KW-0808">Transferase</keyword>
<dbReference type="InterPro" id="IPR036678">
    <property type="entry name" value="MutS_con_dom_sf"/>
</dbReference>
<feature type="compositionally biased region" description="Polar residues" evidence="28">
    <location>
        <begin position="360"/>
        <end position="369"/>
    </location>
</feature>
<evidence type="ECO:0000256" key="22">
    <source>
        <dbReference type="ARBA" id="ARBA00047658"/>
    </source>
</evidence>
<name>A0A9Q1B3T3_9SAUR</name>
<dbReference type="GO" id="GO:0004663">
    <property type="term" value="F:Rab geranylgeranyltransferase activity"/>
    <property type="evidence" value="ECO:0007669"/>
    <property type="project" value="UniProtKB-EC"/>
</dbReference>
<evidence type="ECO:0000256" key="23">
    <source>
        <dbReference type="ARBA" id="ARBA00056984"/>
    </source>
</evidence>
<comment type="subunit">
    <text evidence="25">Heterooligomer of MSH4 and MSH5.</text>
</comment>
<comment type="subunit">
    <text evidence="24">Heterotrimer composed of RABGGTA, RABGGTB and CHM; within this trimer, RABGGTA and RABGGTB form the catalytic component B, while CHM (component A) mediates peptide substrate binding. The Rab GGTase dimer (RGGT) interacts with CHM (component A) prior to Rab protein binding; the association is stabilized by geranylgeranyl pyrophosphate (GGpp). The CHM:RGGT:Rab complex is destabilized by GGpp. Interaction of RABGGTB with prenylated PTP4A2 precludes its association with RABGGTA and inhibits enzyme activity. Interacts with CHODL. Interacts with non-phosphorylated form of RAB8A; phosphorylation of RAB8A at 'Thr-72' disrupts this interaction.</text>
</comment>
<dbReference type="Proteomes" id="UP001142489">
    <property type="component" value="Unassembled WGS sequence"/>
</dbReference>
<comment type="caution">
    <text evidence="30">The sequence shown here is derived from an EMBL/GenBank/DDBJ whole genome shotgun (WGS) entry which is preliminary data.</text>
</comment>
<dbReference type="SUPFAM" id="SSF48334">
    <property type="entry name" value="DNA repair protein MutS, domain III"/>
    <property type="match status" value="1"/>
</dbReference>
<evidence type="ECO:0000256" key="1">
    <source>
        <dbReference type="ARBA" id="ARBA00001947"/>
    </source>
</evidence>
<evidence type="ECO:0000313" key="31">
    <source>
        <dbReference type="Proteomes" id="UP001142489"/>
    </source>
</evidence>
<sequence>MGTPQKDVIIKNDAPTTLFLDKHADYIAAYGTKKDDYEYCMSEYLRMSGVYWGLTVMDLMGQLHRMSKEEILEFIKSCQHECGGISASIGHDPHLLYTLSAVQILTLYDSLQVIDVNKVVDYVKNLQKEDGSFAGDRWGEIDTRFSFCAVATLALLGKLDAIDVDKAIQFVLSCMNFDGGFGCRPGSESHAGQIYCCTGFLAITGQLHQINADLLGWWLCERQLPSGGLNGRPEKLPDVCYSWWVLASLKIIGRLHWIDREKLRSFILACQDEETGGFADRPGDMVDPFHTLFGIAGLSLLGEEQIKPVNPVFCMPEEVLQRINVQLELGVVKATRAGSLEEGPELFFFMEAVSAASTSYSGRCSSSPAPEQRPRYQFGLQETPGSGGPQSSSNGEPPRPAAAAAAAAAASGRVARGPLSAAFPPKGLEDSYFGDKSSYAENISSANLTSPSSIRNNSRVWKTPLPSGRAGYRNWTPFVGHSVTSSSAISSHSVASVIVAVIEGRGLARGEVGMASIDLKNPEVVLSQFADNTTYAKVITKLRILTPLEIIMSNTACDTGNATKLFSLITENFKNVAFTTVQRKYFNETKGLEYIEQLCTPEFSTVIMEVQTKYYCLAAVAAVLKYVEFIQNAVYAPKSLKICFHGSEQTAMIDSTSALNLELITNNRDPKNNHTLFGVLNYTKTPGGSRRLRSNILEPLIDADSINTRLDSVQELLQDEELFFGLQSVISRFLDTEQLLSVLVQIPKQDTLNASESKITNLIYLKHTLELVEPLKDALKSYKTPLLKAYYSSLEDHRFGIILEKIKTVINDDTRYTKGCLNMRTQKCYAVKPNVNEFLDIARRTYTEIVDDIAGMITQLAEKYNLPLKTSFSSARGFFIQMNAECSAIHDGQLPSEFTKITKVKNVYSFTSPDLMKMNERCQESLREIYHMTYLIICKLLSEIYEHIHCLYKLSDTVSMLDMLQSFAHACTLSDYVRPEFTDTLAIKQGWHPVLEKISFEKPIANNTYITEGSNFVIVTGPNMSGKSTYLKQIALSQIMAQIGSFVSAEYSSFRIADQIFTRIGMDDDIETNSSTFMQEMKEIAYIIQNANDRSLIIIDELGRGTSPEEGIGICYAVCEYLLNLKAFTLFATHFLELCRIDTLYPNVENNYFEVQHVRSSSGIREKIAYTYILSKGHTEEKNYGLKAAEVSSLPSSIILDAKEIITFIGKQVLQQQRGSPETLKQKAIYQLANRLVQTARNSQLDPDSLQIYLKGLKKKYEADCLAAENISTNEQE</sequence>
<keyword evidence="17" id="KW-0469">Meiosis</keyword>
<gene>
    <name evidence="30" type="ORF">JRQ81_014759</name>
</gene>
<dbReference type="FunFam" id="3.40.50.300:FF:000870">
    <property type="entry name" value="MutS protein homolog 4"/>
    <property type="match status" value="1"/>
</dbReference>
<dbReference type="GO" id="GO:0005694">
    <property type="term" value="C:chromosome"/>
    <property type="evidence" value="ECO:0007669"/>
    <property type="project" value="UniProtKB-SubCell"/>
</dbReference>
<dbReference type="PROSITE" id="PS00486">
    <property type="entry name" value="DNA_MISMATCH_REPAIR_2"/>
    <property type="match status" value="1"/>
</dbReference>
<dbReference type="CDD" id="cd03243">
    <property type="entry name" value="ABC_MutS_homologs"/>
    <property type="match status" value="1"/>
</dbReference>
<dbReference type="Gene3D" id="1.50.10.20">
    <property type="match status" value="1"/>
</dbReference>
<protein>
    <recommendedName>
        <fullName evidence="26">Geranylgeranyl transferase type-2 subunit beta</fullName>
        <ecNumber evidence="6">2.5.1.60</ecNumber>
    </recommendedName>
    <alternativeName>
        <fullName evidence="18">Geranylgeranyl transferase type II subunit beta</fullName>
    </alternativeName>
    <alternativeName>
        <fullName evidence="27">MutS protein homolog 4</fullName>
    </alternativeName>
    <alternativeName>
        <fullName evidence="20">Rab geranyl-geranyltransferase subunit beta</fullName>
    </alternativeName>
    <alternativeName>
        <fullName evidence="19">Rab geranylgeranyltransferase subunit beta</fullName>
    </alternativeName>
    <alternativeName>
        <fullName evidence="21">Type II protein geranyl-geranyltransferase subunit beta</fullName>
    </alternativeName>
</protein>
<keyword evidence="15" id="KW-0067">ATP-binding</keyword>
<keyword evidence="31" id="KW-1185">Reference proteome</keyword>
<evidence type="ECO:0000256" key="17">
    <source>
        <dbReference type="ARBA" id="ARBA00023254"/>
    </source>
</evidence>
<comment type="catalytic activity">
    <reaction evidence="22">
        <text>geranylgeranyl diphosphate + L-cysteinyl-[protein] = S-geranylgeranyl-L-cysteinyl-[protein] + diphosphate</text>
        <dbReference type="Rhea" id="RHEA:21240"/>
        <dbReference type="Rhea" id="RHEA-COMP:10131"/>
        <dbReference type="Rhea" id="RHEA-COMP:11537"/>
        <dbReference type="ChEBI" id="CHEBI:29950"/>
        <dbReference type="ChEBI" id="CHEBI:33019"/>
        <dbReference type="ChEBI" id="CHEBI:57533"/>
        <dbReference type="ChEBI" id="CHEBI:86021"/>
        <dbReference type="EC" id="2.5.1.60"/>
    </reaction>
</comment>
<keyword evidence="8" id="KW-0597">Phosphoprotein</keyword>
<dbReference type="Pfam" id="PF05192">
    <property type="entry name" value="MutS_III"/>
    <property type="match status" value="1"/>
</dbReference>
<dbReference type="FunFam" id="1.50.10.20:FF:000004">
    <property type="entry name" value="Geranylgeranyl transferase type-2 subunit beta"/>
    <property type="match status" value="1"/>
</dbReference>
<dbReference type="GO" id="GO:0007131">
    <property type="term" value="P:reciprocal meiotic recombination"/>
    <property type="evidence" value="ECO:0007669"/>
    <property type="project" value="TreeGrafter"/>
</dbReference>
<dbReference type="InterPro" id="IPR007860">
    <property type="entry name" value="DNA_mmatch_repair_MutS_con_dom"/>
</dbReference>
<evidence type="ECO:0000259" key="29">
    <source>
        <dbReference type="PROSITE" id="PS00486"/>
    </source>
</evidence>
<evidence type="ECO:0000256" key="21">
    <source>
        <dbReference type="ARBA" id="ARBA00032766"/>
    </source>
</evidence>
<evidence type="ECO:0000256" key="8">
    <source>
        <dbReference type="ARBA" id="ARBA00022553"/>
    </source>
</evidence>
<evidence type="ECO:0000256" key="24">
    <source>
        <dbReference type="ARBA" id="ARBA00062019"/>
    </source>
</evidence>
<dbReference type="InterPro" id="IPR001330">
    <property type="entry name" value="Prenyltrans"/>
</dbReference>
<dbReference type="GO" id="GO:0140664">
    <property type="term" value="F:ATP-dependent DNA damage sensor activity"/>
    <property type="evidence" value="ECO:0007669"/>
    <property type="project" value="InterPro"/>
</dbReference>
<evidence type="ECO:0000256" key="3">
    <source>
        <dbReference type="ARBA" id="ARBA00004286"/>
    </source>
</evidence>
<evidence type="ECO:0000256" key="4">
    <source>
        <dbReference type="ARBA" id="ARBA00006271"/>
    </source>
</evidence>
<dbReference type="SMART" id="SM00533">
    <property type="entry name" value="MUTSd"/>
    <property type="match status" value="1"/>
</dbReference>
<dbReference type="InterPro" id="IPR036187">
    <property type="entry name" value="DNA_mismatch_repair_MutS_sf"/>
</dbReference>
<dbReference type="AlphaFoldDB" id="A0A9Q1B3T3"/>
<dbReference type="InterPro" id="IPR008930">
    <property type="entry name" value="Terpenoid_cyclase/PrenylTrfase"/>
</dbReference>